<dbReference type="EMBL" id="HBEG01039969">
    <property type="protein sequence ID" value="CAD8379604.1"/>
    <property type="molecule type" value="Transcribed_RNA"/>
</dbReference>
<dbReference type="AlphaFoldDB" id="A0A7S0FT57"/>
<feature type="compositionally biased region" description="Basic and acidic residues" evidence="1">
    <location>
        <begin position="120"/>
        <end position="129"/>
    </location>
</feature>
<proteinExistence type="predicted"/>
<feature type="region of interest" description="Disordered" evidence="1">
    <location>
        <begin position="31"/>
        <end position="58"/>
    </location>
</feature>
<evidence type="ECO:0000256" key="1">
    <source>
        <dbReference type="SAM" id="MobiDB-lite"/>
    </source>
</evidence>
<gene>
    <name evidence="2" type="ORF">PBAH0796_LOCUS24387</name>
</gene>
<feature type="region of interest" description="Disordered" evidence="1">
    <location>
        <begin position="99"/>
        <end position="129"/>
    </location>
</feature>
<protein>
    <submittedName>
        <fullName evidence="2">Uncharacterized protein</fullName>
    </submittedName>
</protein>
<sequence>MALNAEEGHCTSACRRIAGVATDKIAAALSEDSTRRHKQPGVRCVHTSNAGNETSGDDRLEKAEAVHGGGGASHLEGRAQQAPGDGSIVRVASDAERKKSHVRWANDIGDGSGKTPAGEGAERAHEETATFRGRLKKTLPRSKAKQWLLSQGFEAHGPLIRETMWEIGAIYRDMRKADGAGYQAVHDELFQVLHALASIDATKGGTGEEAGVDLEDVFAAAWRWLQWYALLLLRSA</sequence>
<accession>A0A7S0FT57</accession>
<evidence type="ECO:0000313" key="2">
    <source>
        <dbReference type="EMBL" id="CAD8379604.1"/>
    </source>
</evidence>
<name>A0A7S0FT57_9DINO</name>
<reference evidence="2" key="1">
    <citation type="submission" date="2021-01" db="EMBL/GenBank/DDBJ databases">
        <authorList>
            <person name="Corre E."/>
            <person name="Pelletier E."/>
            <person name="Niang G."/>
            <person name="Scheremetjew M."/>
            <person name="Finn R."/>
            <person name="Kale V."/>
            <person name="Holt S."/>
            <person name="Cochrane G."/>
            <person name="Meng A."/>
            <person name="Brown T."/>
            <person name="Cohen L."/>
        </authorList>
    </citation>
    <scope>NUCLEOTIDE SEQUENCE</scope>
    <source>
        <strain evidence="2">Pbaha01</strain>
    </source>
</reference>
<organism evidence="2">
    <name type="scientific">Pyrodinium bahamense</name>
    <dbReference type="NCBI Taxonomy" id="73915"/>
    <lineage>
        <taxon>Eukaryota</taxon>
        <taxon>Sar</taxon>
        <taxon>Alveolata</taxon>
        <taxon>Dinophyceae</taxon>
        <taxon>Gonyaulacales</taxon>
        <taxon>Pyrocystaceae</taxon>
        <taxon>Pyrodinium</taxon>
    </lineage>
</organism>